<dbReference type="PANTHER" id="PTHR14024:SF11">
    <property type="entry name" value="PERILIPIN-3"/>
    <property type="match status" value="1"/>
</dbReference>
<dbReference type="GO" id="GO:0019915">
    <property type="term" value="P:lipid storage"/>
    <property type="evidence" value="ECO:0007669"/>
    <property type="project" value="TreeGrafter"/>
</dbReference>
<protein>
    <submittedName>
        <fullName evidence="6">PLIN3 protein</fullName>
    </submittedName>
</protein>
<evidence type="ECO:0000256" key="2">
    <source>
        <dbReference type="ARBA" id="ARBA00006311"/>
    </source>
</evidence>
<dbReference type="GO" id="GO:0005811">
    <property type="term" value="C:lipid droplet"/>
    <property type="evidence" value="ECO:0007669"/>
    <property type="project" value="UniProtKB-SubCell"/>
</dbReference>
<dbReference type="PIRSF" id="PIRSF036881">
    <property type="entry name" value="PAT"/>
    <property type="match status" value="1"/>
</dbReference>
<keyword evidence="4" id="KW-0175">Coiled coil</keyword>
<dbReference type="AlphaFoldDB" id="A0A7K9S535"/>
<feature type="region of interest" description="Disordered" evidence="5">
    <location>
        <begin position="278"/>
        <end position="297"/>
    </location>
</feature>
<reference evidence="6 7" key="1">
    <citation type="submission" date="2019-09" db="EMBL/GenBank/DDBJ databases">
        <title>Bird 10,000 Genomes (B10K) Project - Family phase.</title>
        <authorList>
            <person name="Zhang G."/>
        </authorList>
    </citation>
    <scope>NUCLEOTIDE SEQUENCE [LARGE SCALE GENOMIC DNA]</scope>
    <source>
        <strain evidence="6">B10K-DU-001-27</strain>
        <tissue evidence="6">Muscle</tissue>
    </source>
</reference>
<feature type="coiled-coil region" evidence="4">
    <location>
        <begin position="226"/>
        <end position="260"/>
    </location>
</feature>
<evidence type="ECO:0000313" key="6">
    <source>
        <dbReference type="EMBL" id="NXI30551.1"/>
    </source>
</evidence>
<dbReference type="Gene3D" id="3.30.720.170">
    <property type="entry name" value="Perilipin, alpha-beta domain"/>
    <property type="match status" value="1"/>
</dbReference>
<organism evidence="6 7">
    <name type="scientific">Sterrhoptilus dennistouni</name>
    <dbReference type="NCBI Taxonomy" id="2585820"/>
    <lineage>
        <taxon>Eukaryota</taxon>
        <taxon>Metazoa</taxon>
        <taxon>Chordata</taxon>
        <taxon>Craniata</taxon>
        <taxon>Vertebrata</taxon>
        <taxon>Euteleostomi</taxon>
        <taxon>Archelosauria</taxon>
        <taxon>Archosauria</taxon>
        <taxon>Dinosauria</taxon>
        <taxon>Saurischia</taxon>
        <taxon>Theropoda</taxon>
        <taxon>Coelurosauria</taxon>
        <taxon>Aves</taxon>
        <taxon>Neognathae</taxon>
        <taxon>Neoaves</taxon>
        <taxon>Telluraves</taxon>
        <taxon>Australaves</taxon>
        <taxon>Passeriformes</taxon>
        <taxon>Sylvioidea</taxon>
        <taxon>Zosteropidae</taxon>
        <taxon>Sterrhoptilus</taxon>
    </lineage>
</organism>
<evidence type="ECO:0000256" key="3">
    <source>
        <dbReference type="ARBA" id="ARBA00022677"/>
    </source>
</evidence>
<dbReference type="EMBL" id="VWZU01014898">
    <property type="protein sequence ID" value="NXI30551.1"/>
    <property type="molecule type" value="Genomic_DNA"/>
</dbReference>
<dbReference type="SUPFAM" id="SSF109775">
    <property type="entry name" value="Mannose-6-phosphate receptor binding protein 1 (Tip47), C-terminal domain"/>
    <property type="match status" value="1"/>
</dbReference>
<dbReference type="InterPro" id="IPR004279">
    <property type="entry name" value="Perilipin"/>
</dbReference>
<name>A0A7K9S535_9PASS</name>
<feature type="non-terminal residue" evidence="6">
    <location>
        <position position="1"/>
    </location>
</feature>
<evidence type="ECO:0000256" key="5">
    <source>
        <dbReference type="SAM" id="MobiDB-lite"/>
    </source>
</evidence>
<dbReference type="Pfam" id="PF03036">
    <property type="entry name" value="Perilipin"/>
    <property type="match status" value="1"/>
</dbReference>
<dbReference type="Proteomes" id="UP000572325">
    <property type="component" value="Unassembled WGS sequence"/>
</dbReference>
<accession>A0A7K9S535</accession>
<evidence type="ECO:0000256" key="1">
    <source>
        <dbReference type="ARBA" id="ARBA00004502"/>
    </source>
</evidence>
<comment type="subcellular location">
    <subcellularLocation>
        <location evidence="1">Lipid droplet</location>
    </subcellularLocation>
</comment>
<sequence>QSIGTRVASLPLVSSAYDMVASAYSCTKGSHPCVRSVCDAAEKGVKSLTAAAVSGAQPLLTRLEPQSEDVVSNTMTGARDVVSNTMAGARDAVSSTVVGAKDAVSSTVAGARDAVAGAKEAVTSRVTGVVDMTKGAVQGGVEMTRSAVSSGVSTVGQMVASGVGSVLGKSEELVDHYLPMTDEELAKLATAVEGFEPEQQRQQQSYFVRLGSLSTKLRHRALQHSLGKLQSARQSSQDLLAQLQRTLDLVENLKQSVDQRLQGGQEKLQQLWLEWNKKQPGGGKDQLPPEVGAGQGGVPQGCPPALPSPRCCPPLQAVESGTLTMLQGLSQQLQSSCQPLVSSLQGLPSSVQDTAGQVRHNVEELRAALASARSLQDVTGPVLARARGHASTARRLMDELV</sequence>
<feature type="non-terminal residue" evidence="6">
    <location>
        <position position="401"/>
    </location>
</feature>
<gene>
    <name evidence="6" type="primary">Plin3_3</name>
    <name evidence="6" type="ORF">STEDEN_R11357</name>
</gene>
<dbReference type="GO" id="GO:0005829">
    <property type="term" value="C:cytosol"/>
    <property type="evidence" value="ECO:0007669"/>
    <property type="project" value="TreeGrafter"/>
</dbReference>
<dbReference type="Gene3D" id="1.20.120.340">
    <property type="entry name" value="Flagellar protein FliS"/>
    <property type="match status" value="1"/>
</dbReference>
<dbReference type="GO" id="GO:0010890">
    <property type="term" value="P:positive regulation of triglyceride storage"/>
    <property type="evidence" value="ECO:0007669"/>
    <property type="project" value="TreeGrafter"/>
</dbReference>
<dbReference type="PANTHER" id="PTHR14024">
    <property type="entry name" value="PERILIPIN"/>
    <property type="match status" value="1"/>
</dbReference>
<keyword evidence="3" id="KW-0551">Lipid droplet</keyword>
<comment type="caution">
    <text evidence="6">The sequence shown here is derived from an EMBL/GenBank/DDBJ whole genome shotgun (WGS) entry which is preliminary data.</text>
</comment>
<evidence type="ECO:0000256" key="4">
    <source>
        <dbReference type="SAM" id="Coils"/>
    </source>
</evidence>
<comment type="similarity">
    <text evidence="2">Belongs to the perilipin family.</text>
</comment>
<evidence type="ECO:0000313" key="7">
    <source>
        <dbReference type="Proteomes" id="UP000572325"/>
    </source>
</evidence>
<proteinExistence type="inferred from homology"/>
<keyword evidence="7" id="KW-1185">Reference proteome</keyword>